<name>A0ABR5YB69_9SPHN</name>
<dbReference type="RefSeq" id="WP_066690671.1">
    <property type="nucleotide sequence ID" value="NZ_LQQO01000021.1"/>
</dbReference>
<reference evidence="6" key="1">
    <citation type="submission" date="2016-01" db="EMBL/GenBank/DDBJ databases">
        <title>Draft genome of Chromobacterium sp. F49.</title>
        <authorList>
            <person name="Hong K.W."/>
        </authorList>
    </citation>
    <scope>NUCLEOTIDE SEQUENCE [LARGE SCALE GENOMIC DNA]</scope>
    <source>
        <strain evidence="6">CN3</strain>
    </source>
</reference>
<dbReference type="CDD" id="cd01545">
    <property type="entry name" value="PBP1_SalR"/>
    <property type="match status" value="1"/>
</dbReference>
<dbReference type="SMART" id="SM00354">
    <property type="entry name" value="HTH_LACI"/>
    <property type="match status" value="1"/>
</dbReference>
<dbReference type="PROSITE" id="PS00356">
    <property type="entry name" value="HTH_LACI_1"/>
    <property type="match status" value="1"/>
</dbReference>
<sequence>MTTIADVAARAGVSIRTVSRVLNRSPLVNAATREQVEAVVAELQFRPSARARGLATGRSFLLGLVHNDRNALVLDPLQRGIVGAAAARAYELVVHPVAPGDGDPVADVLDFAGRSRVDGVVVVPPISGIAGMAEALSEAGVPAVALSSVALSGYGAVLVSDERGAARAVADHLAALGHRRIALLSGPASAASARERRAGFIAGLDDHGLTLRHEAEGDYGFDSGVAAATRLLQATPRPTAIFAGNDVMAAAVLKVAASLAIDVPGDLSVIGFDGSILAQMLTPALTTVHRPIADMAGAITTRLIDRIEGAADDSPLTAALSLSVGGSCGPVRRG</sequence>
<dbReference type="PRINTS" id="PR00036">
    <property type="entry name" value="HTHLACI"/>
</dbReference>
<organism evidence="5 6">
    <name type="scientific">Sphingomonas hankookensis</name>
    <dbReference type="NCBI Taxonomy" id="563996"/>
    <lineage>
        <taxon>Bacteria</taxon>
        <taxon>Pseudomonadati</taxon>
        <taxon>Pseudomonadota</taxon>
        <taxon>Alphaproteobacteria</taxon>
        <taxon>Sphingomonadales</taxon>
        <taxon>Sphingomonadaceae</taxon>
        <taxon>Sphingomonas</taxon>
    </lineage>
</organism>
<dbReference type="CDD" id="cd01392">
    <property type="entry name" value="HTH_LacI"/>
    <property type="match status" value="1"/>
</dbReference>
<keyword evidence="1" id="KW-0805">Transcription regulation</keyword>
<dbReference type="SUPFAM" id="SSF47413">
    <property type="entry name" value="lambda repressor-like DNA-binding domains"/>
    <property type="match status" value="1"/>
</dbReference>
<dbReference type="InterPro" id="IPR046335">
    <property type="entry name" value="LacI/GalR-like_sensor"/>
</dbReference>
<keyword evidence="6" id="KW-1185">Reference proteome</keyword>
<keyword evidence="2" id="KW-0238">DNA-binding</keyword>
<feature type="domain" description="HTH lacI-type" evidence="4">
    <location>
        <begin position="2"/>
        <end position="56"/>
    </location>
</feature>
<evidence type="ECO:0000256" key="1">
    <source>
        <dbReference type="ARBA" id="ARBA00023015"/>
    </source>
</evidence>
<dbReference type="InterPro" id="IPR028082">
    <property type="entry name" value="Peripla_BP_I"/>
</dbReference>
<dbReference type="PANTHER" id="PTHR30146">
    <property type="entry name" value="LACI-RELATED TRANSCRIPTIONAL REPRESSOR"/>
    <property type="match status" value="1"/>
</dbReference>
<dbReference type="EMBL" id="LQQO01000021">
    <property type="protein sequence ID" value="KZE13450.1"/>
    <property type="molecule type" value="Genomic_DNA"/>
</dbReference>
<keyword evidence="3" id="KW-0804">Transcription</keyword>
<dbReference type="Gene3D" id="3.40.50.2300">
    <property type="match status" value="2"/>
</dbReference>
<dbReference type="InterPro" id="IPR000843">
    <property type="entry name" value="HTH_LacI"/>
</dbReference>
<accession>A0ABR5YB69</accession>
<dbReference type="Pfam" id="PF00356">
    <property type="entry name" value="LacI"/>
    <property type="match status" value="1"/>
</dbReference>
<proteinExistence type="predicted"/>
<gene>
    <name evidence="5" type="ORF">AVT10_15650</name>
</gene>
<dbReference type="PANTHER" id="PTHR30146:SF153">
    <property type="entry name" value="LACTOSE OPERON REPRESSOR"/>
    <property type="match status" value="1"/>
</dbReference>
<dbReference type="Proteomes" id="UP000076609">
    <property type="component" value="Unassembled WGS sequence"/>
</dbReference>
<dbReference type="SUPFAM" id="SSF53822">
    <property type="entry name" value="Periplasmic binding protein-like I"/>
    <property type="match status" value="1"/>
</dbReference>
<evidence type="ECO:0000256" key="2">
    <source>
        <dbReference type="ARBA" id="ARBA00023125"/>
    </source>
</evidence>
<evidence type="ECO:0000256" key="3">
    <source>
        <dbReference type="ARBA" id="ARBA00023163"/>
    </source>
</evidence>
<dbReference type="Pfam" id="PF13377">
    <property type="entry name" value="Peripla_BP_3"/>
    <property type="match status" value="1"/>
</dbReference>
<evidence type="ECO:0000313" key="6">
    <source>
        <dbReference type="Proteomes" id="UP000076609"/>
    </source>
</evidence>
<evidence type="ECO:0000259" key="4">
    <source>
        <dbReference type="PROSITE" id="PS50932"/>
    </source>
</evidence>
<dbReference type="InterPro" id="IPR010982">
    <property type="entry name" value="Lambda_DNA-bd_dom_sf"/>
</dbReference>
<dbReference type="Gene3D" id="1.10.260.40">
    <property type="entry name" value="lambda repressor-like DNA-binding domains"/>
    <property type="match status" value="1"/>
</dbReference>
<protein>
    <submittedName>
        <fullName evidence="5">LacI family transcriptional regulator</fullName>
    </submittedName>
</protein>
<comment type="caution">
    <text evidence="5">The sequence shown here is derived from an EMBL/GenBank/DDBJ whole genome shotgun (WGS) entry which is preliminary data.</text>
</comment>
<dbReference type="PROSITE" id="PS50932">
    <property type="entry name" value="HTH_LACI_2"/>
    <property type="match status" value="1"/>
</dbReference>
<evidence type="ECO:0000313" key="5">
    <source>
        <dbReference type="EMBL" id="KZE13450.1"/>
    </source>
</evidence>